<dbReference type="OMA" id="KPLNSWG"/>
<dbReference type="AlphaFoldDB" id="D2W1M8"/>
<sequence length="111" mass="12688">MSQIIKRGYQAKGKCQGVMFRQTIIRFGVKGGASNDKKDKDCVWITMEGEETIITELASKLINTKPLNSWGAQLTQLSELSSDKVMEIEKHQVTTNNVDEFKWNKNVQFYL</sequence>
<keyword evidence="3" id="KW-1185">Reference proteome</keyword>
<dbReference type="Proteomes" id="UP000006671">
    <property type="component" value="Unassembled WGS sequence"/>
</dbReference>
<dbReference type="VEuPathDB" id="AmoebaDB:NAEGRDRAFT_75311"/>
<dbReference type="Gene3D" id="3.30.70.100">
    <property type="match status" value="1"/>
</dbReference>
<accession>D2W1M8</accession>
<proteinExistence type="predicted"/>
<dbReference type="OrthoDB" id="10248766at2759"/>
<protein>
    <submittedName>
        <fullName evidence="2">Predicted protein</fullName>
    </submittedName>
</protein>
<dbReference type="InParanoid" id="D2W1M8"/>
<evidence type="ECO:0000259" key="1">
    <source>
        <dbReference type="Pfam" id="PF00708"/>
    </source>
</evidence>
<dbReference type="KEGG" id="ngr:NAEGRDRAFT_75311"/>
<dbReference type="GeneID" id="8856195"/>
<dbReference type="SUPFAM" id="SSF54975">
    <property type="entry name" value="Acylphosphatase/BLUF domain-like"/>
    <property type="match status" value="1"/>
</dbReference>
<dbReference type="EMBL" id="GG738923">
    <property type="protein sequence ID" value="EFC36946.1"/>
    <property type="molecule type" value="Genomic_DNA"/>
</dbReference>
<gene>
    <name evidence="2" type="ORF">NAEGRDRAFT_75311</name>
</gene>
<name>D2W1M8_NAEGR</name>
<organism evidence="3">
    <name type="scientific">Naegleria gruberi</name>
    <name type="common">Amoeba</name>
    <dbReference type="NCBI Taxonomy" id="5762"/>
    <lineage>
        <taxon>Eukaryota</taxon>
        <taxon>Discoba</taxon>
        <taxon>Heterolobosea</taxon>
        <taxon>Tetramitia</taxon>
        <taxon>Eutetramitia</taxon>
        <taxon>Vahlkampfiidae</taxon>
        <taxon>Naegleria</taxon>
    </lineage>
</organism>
<feature type="domain" description="Acylphosphatase-like" evidence="1">
    <location>
        <begin position="10"/>
        <end position="67"/>
    </location>
</feature>
<dbReference type="RefSeq" id="XP_002669690.1">
    <property type="nucleotide sequence ID" value="XM_002669644.1"/>
</dbReference>
<dbReference type="eggNOG" id="ENOG502S3VU">
    <property type="taxonomic scope" value="Eukaryota"/>
</dbReference>
<reference evidence="2 3" key="1">
    <citation type="journal article" date="2010" name="Cell">
        <title>The genome of Naegleria gruberi illuminates early eukaryotic versatility.</title>
        <authorList>
            <person name="Fritz-Laylin L.K."/>
            <person name="Prochnik S.E."/>
            <person name="Ginger M.L."/>
            <person name="Dacks J.B."/>
            <person name="Carpenter M.L."/>
            <person name="Field M.C."/>
            <person name="Kuo A."/>
            <person name="Paredez A."/>
            <person name="Chapman J."/>
            <person name="Pham J."/>
            <person name="Shu S."/>
            <person name="Neupane R."/>
            <person name="Cipriano M."/>
            <person name="Mancuso J."/>
            <person name="Tu H."/>
            <person name="Salamov A."/>
            <person name="Lindquist E."/>
            <person name="Shapiro H."/>
            <person name="Lucas S."/>
            <person name="Grigoriev I.V."/>
            <person name="Cande W.Z."/>
            <person name="Fulton C."/>
            <person name="Rokhsar D.S."/>
            <person name="Dawson S.C."/>
        </authorList>
    </citation>
    <scope>NUCLEOTIDE SEQUENCE [LARGE SCALE GENOMIC DNA]</scope>
    <source>
        <strain evidence="2 3">NEG-M</strain>
    </source>
</reference>
<evidence type="ECO:0000313" key="3">
    <source>
        <dbReference type="Proteomes" id="UP000006671"/>
    </source>
</evidence>
<evidence type="ECO:0000313" key="2">
    <source>
        <dbReference type="EMBL" id="EFC36946.1"/>
    </source>
</evidence>
<dbReference type="Pfam" id="PF00708">
    <property type="entry name" value="Acylphosphatase"/>
    <property type="match status" value="1"/>
</dbReference>
<dbReference type="InterPro" id="IPR001792">
    <property type="entry name" value="Acylphosphatase-like_dom"/>
</dbReference>
<dbReference type="InterPro" id="IPR036046">
    <property type="entry name" value="Acylphosphatase-like_dom_sf"/>
</dbReference>